<dbReference type="AlphaFoldDB" id="A0AAD4KM15"/>
<name>A0AAD4KM15_9EURO</name>
<proteinExistence type="predicted"/>
<keyword evidence="3" id="KW-1185">Reference proteome</keyword>
<feature type="compositionally biased region" description="Polar residues" evidence="1">
    <location>
        <begin position="1"/>
        <end position="31"/>
    </location>
</feature>
<feature type="region of interest" description="Disordered" evidence="1">
    <location>
        <begin position="128"/>
        <end position="163"/>
    </location>
</feature>
<organism evidence="2 3">
    <name type="scientific">Talaromyces proteolyticus</name>
    <dbReference type="NCBI Taxonomy" id="1131652"/>
    <lineage>
        <taxon>Eukaryota</taxon>
        <taxon>Fungi</taxon>
        <taxon>Dikarya</taxon>
        <taxon>Ascomycota</taxon>
        <taxon>Pezizomycotina</taxon>
        <taxon>Eurotiomycetes</taxon>
        <taxon>Eurotiomycetidae</taxon>
        <taxon>Eurotiales</taxon>
        <taxon>Trichocomaceae</taxon>
        <taxon>Talaromyces</taxon>
        <taxon>Talaromyces sect. Bacilispori</taxon>
    </lineage>
</organism>
<gene>
    <name evidence="2" type="ORF">BGW36DRAFT_399364</name>
</gene>
<evidence type="ECO:0000256" key="1">
    <source>
        <dbReference type="SAM" id="MobiDB-lite"/>
    </source>
</evidence>
<sequence>MSSAPSSGSALTRQSSRSNDLPSLCPSSAATSHRPFSFIRSASFNKPRPLTTSPIPEIEKEPIFDEIRDCDEAPYPQNNIKPLSAAGRSRSEGNTKKSLANSQSNGNSISLPHRHKWLNKLDPRCDTKLLEEQRKKVEREERERRKRKEEEGMLGDLMPKWVE</sequence>
<evidence type="ECO:0000313" key="3">
    <source>
        <dbReference type="Proteomes" id="UP001201262"/>
    </source>
</evidence>
<feature type="region of interest" description="Disordered" evidence="1">
    <location>
        <begin position="1"/>
        <end position="115"/>
    </location>
</feature>
<feature type="compositionally biased region" description="Polar residues" evidence="1">
    <location>
        <begin position="40"/>
        <end position="54"/>
    </location>
</feature>
<comment type="caution">
    <text evidence="2">The sequence shown here is derived from an EMBL/GenBank/DDBJ whole genome shotgun (WGS) entry which is preliminary data.</text>
</comment>
<accession>A0AAD4KM15</accession>
<reference evidence="2" key="1">
    <citation type="submission" date="2021-12" db="EMBL/GenBank/DDBJ databases">
        <title>Convergent genome expansion in fungi linked to evolution of root-endophyte symbiosis.</title>
        <authorList>
            <consortium name="DOE Joint Genome Institute"/>
            <person name="Ke Y.-H."/>
            <person name="Bonito G."/>
            <person name="Liao H.-L."/>
            <person name="Looney B."/>
            <person name="Rojas-Flechas A."/>
            <person name="Nash J."/>
            <person name="Hameed K."/>
            <person name="Schadt C."/>
            <person name="Martin F."/>
            <person name="Crous P.W."/>
            <person name="Miettinen O."/>
            <person name="Magnuson J.K."/>
            <person name="Labbe J."/>
            <person name="Jacobson D."/>
            <person name="Doktycz M.J."/>
            <person name="Veneault-Fourrey C."/>
            <person name="Kuo A."/>
            <person name="Mondo S."/>
            <person name="Calhoun S."/>
            <person name="Riley R."/>
            <person name="Ohm R."/>
            <person name="LaButti K."/>
            <person name="Andreopoulos B."/>
            <person name="Pangilinan J."/>
            <person name="Nolan M."/>
            <person name="Tritt A."/>
            <person name="Clum A."/>
            <person name="Lipzen A."/>
            <person name="Daum C."/>
            <person name="Barry K."/>
            <person name="Grigoriev I.V."/>
            <person name="Vilgalys R."/>
        </authorList>
    </citation>
    <scope>NUCLEOTIDE SEQUENCE</scope>
    <source>
        <strain evidence="2">PMI_201</strain>
    </source>
</reference>
<evidence type="ECO:0000313" key="2">
    <source>
        <dbReference type="EMBL" id="KAH8694249.1"/>
    </source>
</evidence>
<dbReference type="RefSeq" id="XP_046069919.1">
    <property type="nucleotide sequence ID" value="XM_046218512.1"/>
</dbReference>
<protein>
    <submittedName>
        <fullName evidence="2">Uncharacterized protein</fullName>
    </submittedName>
</protein>
<dbReference type="EMBL" id="JAJTJA010000009">
    <property type="protein sequence ID" value="KAH8694249.1"/>
    <property type="molecule type" value="Genomic_DNA"/>
</dbReference>
<feature type="compositionally biased region" description="Basic and acidic residues" evidence="1">
    <location>
        <begin position="128"/>
        <end position="151"/>
    </location>
</feature>
<dbReference type="Proteomes" id="UP001201262">
    <property type="component" value="Unassembled WGS sequence"/>
</dbReference>
<dbReference type="GeneID" id="70248799"/>
<feature type="compositionally biased region" description="Basic and acidic residues" evidence="1">
    <location>
        <begin position="57"/>
        <end position="71"/>
    </location>
</feature>
<feature type="compositionally biased region" description="Polar residues" evidence="1">
    <location>
        <begin position="96"/>
        <end position="110"/>
    </location>
</feature>